<evidence type="ECO:0000313" key="2">
    <source>
        <dbReference type="EMBL" id="KAK1933156.1"/>
    </source>
</evidence>
<sequence length="279" mass="30873">MAAEGGTKHVSRGRKKVVDTLPLRERLLAKGAYKEAPNDKLRSNSAASHLFSPHKPSTKVSKEKDTSQVGKKKSSKAVMQSYFRRKSNDSSRSSVSHTKASRKEDSFAFMLDAAEMAAVKERSEAFLARLKEQDTDCSDVMVIDTSSLDQLAQDRNATTEDNITSIPLVYNSRGVAYSMMRLGPKSQFGPLVNTGGVMVIIFIDVPIGKVFYESLNLTGKRRLPCPRQAHVLILPDDVFKIYNESDTTDTCVLMLSCGKDGKDFNIEQHVQGAHQTPVR</sequence>
<evidence type="ECO:0000256" key="1">
    <source>
        <dbReference type="SAM" id="MobiDB-lite"/>
    </source>
</evidence>
<organism evidence="2 3">
    <name type="scientific">Babesia divergens</name>
    <dbReference type="NCBI Taxonomy" id="32595"/>
    <lineage>
        <taxon>Eukaryota</taxon>
        <taxon>Sar</taxon>
        <taxon>Alveolata</taxon>
        <taxon>Apicomplexa</taxon>
        <taxon>Aconoidasida</taxon>
        <taxon>Piroplasmida</taxon>
        <taxon>Babesiidae</taxon>
        <taxon>Babesia</taxon>
    </lineage>
</organism>
<reference evidence="2" key="2">
    <citation type="submission" date="2021-05" db="EMBL/GenBank/DDBJ databases">
        <authorList>
            <person name="Pain A."/>
        </authorList>
    </citation>
    <scope>NUCLEOTIDE SEQUENCE</scope>
    <source>
        <strain evidence="2">1802A</strain>
    </source>
</reference>
<comment type="caution">
    <text evidence="2">The sequence shown here is derived from an EMBL/GenBank/DDBJ whole genome shotgun (WGS) entry which is preliminary data.</text>
</comment>
<dbReference type="EMBL" id="JAHBMH010000073">
    <property type="protein sequence ID" value="KAK1933156.1"/>
    <property type="molecule type" value="Genomic_DNA"/>
</dbReference>
<name>A0AAD9LED0_BABDI</name>
<gene>
    <name evidence="2" type="ORF">X943_002425</name>
</gene>
<dbReference type="AlphaFoldDB" id="A0AAD9LED0"/>
<protein>
    <submittedName>
        <fullName evidence="2">Uncharacterized protein</fullName>
    </submittedName>
</protein>
<keyword evidence="3" id="KW-1185">Reference proteome</keyword>
<reference evidence="2" key="1">
    <citation type="journal article" date="2014" name="Nucleic Acids Res.">
        <title>The evolutionary dynamics of variant antigen genes in Babesia reveal a history of genomic innovation underlying host-parasite interaction.</title>
        <authorList>
            <person name="Jackson A.P."/>
            <person name="Otto T.D."/>
            <person name="Darby A."/>
            <person name="Ramaprasad A."/>
            <person name="Xia D."/>
            <person name="Echaide I.E."/>
            <person name="Farber M."/>
            <person name="Gahlot S."/>
            <person name="Gamble J."/>
            <person name="Gupta D."/>
            <person name="Gupta Y."/>
            <person name="Jackson L."/>
            <person name="Malandrin L."/>
            <person name="Malas T.B."/>
            <person name="Moussa E."/>
            <person name="Nair M."/>
            <person name="Reid A.J."/>
            <person name="Sanders M."/>
            <person name="Sharma J."/>
            <person name="Tracey A."/>
            <person name="Quail M.A."/>
            <person name="Weir W."/>
            <person name="Wastling J.M."/>
            <person name="Hall N."/>
            <person name="Willadsen P."/>
            <person name="Lingelbach K."/>
            <person name="Shiels B."/>
            <person name="Tait A."/>
            <person name="Berriman M."/>
            <person name="Allred D.R."/>
            <person name="Pain A."/>
        </authorList>
    </citation>
    <scope>NUCLEOTIDE SEQUENCE</scope>
    <source>
        <strain evidence="2">1802A</strain>
    </source>
</reference>
<accession>A0AAD9LED0</accession>
<feature type="compositionally biased region" description="Basic and acidic residues" evidence="1">
    <location>
        <begin position="16"/>
        <end position="42"/>
    </location>
</feature>
<dbReference type="Proteomes" id="UP001195914">
    <property type="component" value="Unassembled WGS sequence"/>
</dbReference>
<feature type="region of interest" description="Disordered" evidence="1">
    <location>
        <begin position="1"/>
        <end position="99"/>
    </location>
</feature>
<proteinExistence type="predicted"/>
<evidence type="ECO:0000313" key="3">
    <source>
        <dbReference type="Proteomes" id="UP001195914"/>
    </source>
</evidence>